<feature type="compositionally biased region" description="Polar residues" evidence="1">
    <location>
        <begin position="848"/>
        <end position="866"/>
    </location>
</feature>
<keyword evidence="4" id="KW-1185">Reference proteome</keyword>
<feature type="compositionally biased region" description="Polar residues" evidence="1">
    <location>
        <begin position="517"/>
        <end position="547"/>
    </location>
</feature>
<feature type="compositionally biased region" description="Polar residues" evidence="1">
    <location>
        <begin position="781"/>
        <end position="791"/>
    </location>
</feature>
<feature type="compositionally biased region" description="Basic and acidic residues" evidence="1">
    <location>
        <begin position="38"/>
        <end position="52"/>
    </location>
</feature>
<organism evidence="3 4">
    <name type="scientific">Racocetra fulgida</name>
    <dbReference type="NCBI Taxonomy" id="60492"/>
    <lineage>
        <taxon>Eukaryota</taxon>
        <taxon>Fungi</taxon>
        <taxon>Fungi incertae sedis</taxon>
        <taxon>Mucoromycota</taxon>
        <taxon>Glomeromycotina</taxon>
        <taxon>Glomeromycetes</taxon>
        <taxon>Diversisporales</taxon>
        <taxon>Gigasporaceae</taxon>
        <taxon>Racocetra</taxon>
    </lineage>
</organism>
<feature type="compositionally biased region" description="Polar residues" evidence="1">
    <location>
        <begin position="23"/>
        <end position="37"/>
    </location>
</feature>
<gene>
    <name evidence="2" type="ORF">RFULGI_LOCUS2282</name>
    <name evidence="3" type="ORF">RFULGI_LOCUS2283</name>
</gene>
<feature type="region of interest" description="Disordered" evidence="1">
    <location>
        <begin position="277"/>
        <end position="319"/>
    </location>
</feature>
<evidence type="ECO:0000313" key="3">
    <source>
        <dbReference type="EMBL" id="CAG8497587.1"/>
    </source>
</evidence>
<feature type="compositionally biased region" description="Polar residues" evidence="1">
    <location>
        <begin position="573"/>
        <end position="583"/>
    </location>
</feature>
<feature type="region of interest" description="Disordered" evidence="1">
    <location>
        <begin position="10"/>
        <end position="52"/>
    </location>
</feature>
<feature type="compositionally biased region" description="Low complexity" evidence="1">
    <location>
        <begin position="698"/>
        <end position="713"/>
    </location>
</feature>
<dbReference type="EMBL" id="CAJVPZ010001686">
    <property type="protein sequence ID" value="CAG8497587.1"/>
    <property type="molecule type" value="Genomic_DNA"/>
</dbReference>
<evidence type="ECO:0000313" key="4">
    <source>
        <dbReference type="Proteomes" id="UP000789396"/>
    </source>
</evidence>
<feature type="compositionally biased region" description="Polar residues" evidence="1">
    <location>
        <begin position="184"/>
        <end position="220"/>
    </location>
</feature>
<evidence type="ECO:0000313" key="2">
    <source>
        <dbReference type="EMBL" id="CAG8497565.1"/>
    </source>
</evidence>
<evidence type="ECO:0000256" key="1">
    <source>
        <dbReference type="SAM" id="MobiDB-lite"/>
    </source>
</evidence>
<comment type="caution">
    <text evidence="3">The sequence shown here is derived from an EMBL/GenBank/DDBJ whole genome shotgun (WGS) entry which is preliminary data.</text>
</comment>
<sequence>MRELLLVRKLEEENAKKNKQNELPSPTSPENTSNIDSCTEKSHKQETQEVHQDTHDITLNNNSEISLLSGENTQNNPDINIVQNQTANILNTEIQQHLPILPDDNNSILIPLETSTSNDVTSSDKTIHSVELAENISDLPEEKKHDVLQTKRESLKEFFLQKQPYIHKDSYNNNPALDPDLIETESQSPLSPISSKQIKKGNTNLSDPENLLLDSSNHQTDQIDSKLNFDEKRQKAAADRDLQRRELRNLKKQRKRQSAEQNPDDDIVIMVPTKKTTTVDNSEETPTVIVNSEGPDGKTTITRIKRPKDKTSADSDTDGSVDLDALIAEGSDLDSNAIQLNDDGLDDGDDSFWKIDPAEVHIRDLEIDLYSFVLEKHLSPSTTPLRRPSPDPQITPTLTISNRPVSMIAEEDENLSDTPLEIDGQEADDIFSPGGFDLKNDDEEDQIDMSLDTQITPILKPVSPSPVPSPYPTLSGGKSGIPTGLPKTAFSPHFGPSPLSPTSSRASSVADPDEYETMSNGSYTSVRSAGSAKSGTSGIRRPSNTSGLRAPSRAGSHATSPSRMVLPTRVDSHTSIPSPGRQRSLSVVSNSSTEESTTSSVDAVSPSRIASPTRGVRIYSPMSQAITGGGTRPRSISRVSNSSAESSTTNASTSGVRSLNKAGSNIATPKISNINSGIPNRVRNNNTEKNVSIARPVSQLQSPSSSSSTGLSRTTHRTSLIKSPGSATSVRPLGGNTAETPKQNTIKKIRPQSHIVNDHSSNDNYSSFGSNAPSGIRSPSGLRSSTITRIGSRQSSDSLSSHDDYIIFTPPESPTNASETDSLTSLTSSVSYGSSPGRGTSPIPPASVITSTRISSKSNNRTSMITPPSGISKLTYTRTTPLKPATPG</sequence>
<feature type="compositionally biased region" description="Low complexity" evidence="1">
    <location>
        <begin position="818"/>
        <end position="835"/>
    </location>
</feature>
<feature type="compositionally biased region" description="Polar residues" evidence="1">
    <location>
        <begin position="762"/>
        <end position="773"/>
    </location>
</feature>
<feature type="compositionally biased region" description="Basic and acidic residues" evidence="1">
    <location>
        <begin position="221"/>
        <end position="245"/>
    </location>
</feature>
<dbReference type="AlphaFoldDB" id="A0A9N8ZJ17"/>
<feature type="compositionally biased region" description="Low complexity" evidence="1">
    <location>
        <begin position="584"/>
        <end position="605"/>
    </location>
</feature>
<dbReference type="EMBL" id="CAJVPZ010001686">
    <property type="protein sequence ID" value="CAG8497565.1"/>
    <property type="molecule type" value="Genomic_DNA"/>
</dbReference>
<feature type="compositionally biased region" description="Basic and acidic residues" evidence="1">
    <location>
        <begin position="10"/>
        <end position="20"/>
    </location>
</feature>
<feature type="non-terminal residue" evidence="3">
    <location>
        <position position="888"/>
    </location>
</feature>
<reference evidence="3" key="1">
    <citation type="submission" date="2021-06" db="EMBL/GenBank/DDBJ databases">
        <authorList>
            <person name="Kallberg Y."/>
            <person name="Tangrot J."/>
            <person name="Rosling A."/>
        </authorList>
    </citation>
    <scope>NUCLEOTIDE SEQUENCE</scope>
    <source>
        <strain evidence="3">IN212</strain>
    </source>
</reference>
<proteinExistence type="predicted"/>
<feature type="region of interest" description="Disordered" evidence="1">
    <location>
        <begin position="458"/>
        <end position="888"/>
    </location>
</feature>
<feature type="compositionally biased region" description="Polar residues" evidence="1">
    <location>
        <begin position="655"/>
        <end position="690"/>
    </location>
</feature>
<feature type="region of interest" description="Disordered" evidence="1">
    <location>
        <begin position="168"/>
        <end position="245"/>
    </location>
</feature>
<protein>
    <submittedName>
        <fullName evidence="2">18137_t:CDS:1</fullName>
    </submittedName>
    <submittedName>
        <fullName evidence="3">18138_t:CDS:1</fullName>
    </submittedName>
</protein>
<feature type="compositionally biased region" description="Low complexity" evidence="1">
    <location>
        <begin position="496"/>
        <end position="508"/>
    </location>
</feature>
<dbReference type="Proteomes" id="UP000789396">
    <property type="component" value="Unassembled WGS sequence"/>
</dbReference>
<feature type="compositionally biased region" description="Low complexity" evidence="1">
    <location>
        <begin position="634"/>
        <end position="654"/>
    </location>
</feature>
<name>A0A9N8ZJ17_9GLOM</name>
<dbReference type="OrthoDB" id="2443517at2759"/>
<feature type="compositionally biased region" description="Polar residues" evidence="1">
    <location>
        <begin position="277"/>
        <end position="290"/>
    </location>
</feature>
<accession>A0A9N8ZJ17</accession>